<name>A0A2K1JHH5_PHYPA</name>
<reference evidence="1 3" key="2">
    <citation type="journal article" date="2018" name="Plant J.">
        <title>The Physcomitrella patens chromosome-scale assembly reveals moss genome structure and evolution.</title>
        <authorList>
            <person name="Lang D."/>
            <person name="Ullrich K.K."/>
            <person name="Murat F."/>
            <person name="Fuchs J."/>
            <person name="Jenkins J."/>
            <person name="Haas F.B."/>
            <person name="Piednoel M."/>
            <person name="Gundlach H."/>
            <person name="Van Bel M."/>
            <person name="Meyberg R."/>
            <person name="Vives C."/>
            <person name="Morata J."/>
            <person name="Symeonidi A."/>
            <person name="Hiss M."/>
            <person name="Muchero W."/>
            <person name="Kamisugi Y."/>
            <person name="Saleh O."/>
            <person name="Blanc G."/>
            <person name="Decker E.L."/>
            <person name="van Gessel N."/>
            <person name="Grimwood J."/>
            <person name="Hayes R.D."/>
            <person name="Graham S.W."/>
            <person name="Gunter L.E."/>
            <person name="McDaniel S.F."/>
            <person name="Hoernstein S.N.W."/>
            <person name="Larsson A."/>
            <person name="Li F.W."/>
            <person name="Perroud P.F."/>
            <person name="Phillips J."/>
            <person name="Ranjan P."/>
            <person name="Rokshar D.S."/>
            <person name="Rothfels C.J."/>
            <person name="Schneider L."/>
            <person name="Shu S."/>
            <person name="Stevenson D.W."/>
            <person name="Thummler F."/>
            <person name="Tillich M."/>
            <person name="Villarreal Aguilar J.C."/>
            <person name="Widiez T."/>
            <person name="Wong G.K."/>
            <person name="Wymore A."/>
            <person name="Zhang Y."/>
            <person name="Zimmer A.D."/>
            <person name="Quatrano R.S."/>
            <person name="Mayer K.F.X."/>
            <person name="Goodstein D."/>
            <person name="Casacuberta J.M."/>
            <person name="Vandepoele K."/>
            <person name="Reski R."/>
            <person name="Cuming A.C."/>
            <person name="Tuskan G.A."/>
            <person name="Maumus F."/>
            <person name="Salse J."/>
            <person name="Schmutz J."/>
            <person name="Rensing S.A."/>
        </authorList>
    </citation>
    <scope>NUCLEOTIDE SEQUENCE [LARGE SCALE GENOMIC DNA]</scope>
    <source>
        <strain evidence="2 3">cv. Gransden 2004</strain>
    </source>
</reference>
<keyword evidence="3" id="KW-1185">Reference proteome</keyword>
<reference evidence="2" key="3">
    <citation type="submission" date="2020-12" db="UniProtKB">
        <authorList>
            <consortium name="EnsemblPlants"/>
        </authorList>
    </citation>
    <scope>IDENTIFICATION</scope>
</reference>
<proteinExistence type="predicted"/>
<evidence type="ECO:0000313" key="2">
    <source>
        <dbReference type="EnsemblPlants" id="PAC:32961238.CDS.1"/>
    </source>
</evidence>
<reference evidence="1 3" key="1">
    <citation type="journal article" date="2008" name="Science">
        <title>The Physcomitrella genome reveals evolutionary insights into the conquest of land by plants.</title>
        <authorList>
            <person name="Rensing S."/>
            <person name="Lang D."/>
            <person name="Zimmer A."/>
            <person name="Terry A."/>
            <person name="Salamov A."/>
            <person name="Shapiro H."/>
            <person name="Nishiyama T."/>
            <person name="Perroud P.-F."/>
            <person name="Lindquist E."/>
            <person name="Kamisugi Y."/>
            <person name="Tanahashi T."/>
            <person name="Sakakibara K."/>
            <person name="Fujita T."/>
            <person name="Oishi K."/>
            <person name="Shin-I T."/>
            <person name="Kuroki Y."/>
            <person name="Toyoda A."/>
            <person name="Suzuki Y."/>
            <person name="Hashimoto A."/>
            <person name="Yamaguchi K."/>
            <person name="Sugano A."/>
            <person name="Kohara Y."/>
            <person name="Fujiyama A."/>
            <person name="Anterola A."/>
            <person name="Aoki S."/>
            <person name="Ashton N."/>
            <person name="Barbazuk W.B."/>
            <person name="Barker E."/>
            <person name="Bennetzen J."/>
            <person name="Bezanilla M."/>
            <person name="Blankenship R."/>
            <person name="Cho S.H."/>
            <person name="Dutcher S."/>
            <person name="Estelle M."/>
            <person name="Fawcett J.A."/>
            <person name="Gundlach H."/>
            <person name="Hanada K."/>
            <person name="Heyl A."/>
            <person name="Hicks K.A."/>
            <person name="Hugh J."/>
            <person name="Lohr M."/>
            <person name="Mayer K."/>
            <person name="Melkozernov A."/>
            <person name="Murata T."/>
            <person name="Nelson D."/>
            <person name="Pils B."/>
            <person name="Prigge M."/>
            <person name="Reiss B."/>
            <person name="Renner T."/>
            <person name="Rombauts S."/>
            <person name="Rushton P."/>
            <person name="Sanderfoot A."/>
            <person name="Schween G."/>
            <person name="Shiu S.-H."/>
            <person name="Stueber K."/>
            <person name="Theodoulou F.L."/>
            <person name="Tu H."/>
            <person name="Van de Peer Y."/>
            <person name="Verrier P.J."/>
            <person name="Waters E."/>
            <person name="Wood A."/>
            <person name="Yang L."/>
            <person name="Cove D."/>
            <person name="Cuming A."/>
            <person name="Hasebe M."/>
            <person name="Lucas S."/>
            <person name="Mishler D.B."/>
            <person name="Reski R."/>
            <person name="Grigoriev I."/>
            <person name="Quatrano R.S."/>
            <person name="Boore J.L."/>
        </authorList>
    </citation>
    <scope>NUCLEOTIDE SEQUENCE [LARGE SCALE GENOMIC DNA]</scope>
    <source>
        <strain evidence="2 3">cv. Gransden 2004</strain>
    </source>
</reference>
<dbReference type="EnsemblPlants" id="Pp3c14_12040V3.1">
    <property type="protein sequence ID" value="PAC:32961238.CDS.1"/>
    <property type="gene ID" value="Pp3c14_12040"/>
</dbReference>
<accession>A0A2K1JHH5</accession>
<dbReference type="Proteomes" id="UP000006727">
    <property type="component" value="Chromosome 14"/>
</dbReference>
<sequence length="86" mass="9612">MYPSSAYPSAETPTVILLWVLAYLASFSFGTKFSTLLCYPCSSHEHYLQRSGSRFEKNPFDFPYLAKLTIGLCSLGETEMKPASIC</sequence>
<dbReference type="PaxDb" id="3218-PP1S36_233V6.1"/>
<organism evidence="1">
    <name type="scientific">Physcomitrium patens</name>
    <name type="common">Spreading-leaved earth moss</name>
    <name type="synonym">Physcomitrella patens</name>
    <dbReference type="NCBI Taxonomy" id="3218"/>
    <lineage>
        <taxon>Eukaryota</taxon>
        <taxon>Viridiplantae</taxon>
        <taxon>Streptophyta</taxon>
        <taxon>Embryophyta</taxon>
        <taxon>Bryophyta</taxon>
        <taxon>Bryophytina</taxon>
        <taxon>Bryopsida</taxon>
        <taxon>Funariidae</taxon>
        <taxon>Funariales</taxon>
        <taxon>Funariaceae</taxon>
        <taxon>Physcomitrium</taxon>
    </lineage>
</organism>
<dbReference type="AlphaFoldDB" id="A0A2K1JHH5"/>
<evidence type="ECO:0000313" key="1">
    <source>
        <dbReference type="EMBL" id="PNR40998.1"/>
    </source>
</evidence>
<evidence type="ECO:0000313" key="3">
    <source>
        <dbReference type="Proteomes" id="UP000006727"/>
    </source>
</evidence>
<gene>
    <name evidence="1" type="ORF">PHYPA_018401</name>
</gene>
<dbReference type="InParanoid" id="A0A2K1JHH5"/>
<protein>
    <submittedName>
        <fullName evidence="1 2">Uncharacterized protein</fullName>
    </submittedName>
</protein>
<dbReference type="EMBL" id="ABEU02000014">
    <property type="protein sequence ID" value="PNR40998.1"/>
    <property type="molecule type" value="Genomic_DNA"/>
</dbReference>
<dbReference type="Gramene" id="Pp3c14_12040V3.1">
    <property type="protein sequence ID" value="PAC:32961238.CDS.1"/>
    <property type="gene ID" value="Pp3c14_12040"/>
</dbReference>